<reference evidence="2" key="1">
    <citation type="journal article" date="2021" name="PeerJ">
        <title>Extensive microbial diversity within the chicken gut microbiome revealed by metagenomics and culture.</title>
        <authorList>
            <person name="Gilroy R."/>
            <person name="Ravi A."/>
            <person name="Getino M."/>
            <person name="Pursley I."/>
            <person name="Horton D.L."/>
            <person name="Alikhan N.F."/>
            <person name="Baker D."/>
            <person name="Gharbi K."/>
            <person name="Hall N."/>
            <person name="Watson M."/>
            <person name="Adriaenssens E.M."/>
            <person name="Foster-Nyarko E."/>
            <person name="Jarju S."/>
            <person name="Secka A."/>
            <person name="Antonio M."/>
            <person name="Oren A."/>
            <person name="Chaudhuri R.R."/>
            <person name="La Ragione R."/>
            <person name="Hildebrand F."/>
            <person name="Pallen M.J."/>
        </authorList>
    </citation>
    <scope>NUCLEOTIDE SEQUENCE</scope>
    <source>
        <strain evidence="2">USAMLcec2-132</strain>
    </source>
</reference>
<reference evidence="2" key="2">
    <citation type="submission" date="2021-04" db="EMBL/GenBank/DDBJ databases">
        <authorList>
            <person name="Gilroy R."/>
        </authorList>
    </citation>
    <scope>NUCLEOTIDE SEQUENCE</scope>
    <source>
        <strain evidence="2">USAMLcec2-132</strain>
    </source>
</reference>
<accession>A0A9D2NBN9</accession>
<keyword evidence="1" id="KW-0472">Membrane</keyword>
<name>A0A9D2NBN9_9FIRM</name>
<dbReference type="AlphaFoldDB" id="A0A9D2NBN9"/>
<evidence type="ECO:0000256" key="1">
    <source>
        <dbReference type="SAM" id="Phobius"/>
    </source>
</evidence>
<organism evidence="2 3">
    <name type="scientific">Candidatus Eisenbergiella merdavium</name>
    <dbReference type="NCBI Taxonomy" id="2838551"/>
    <lineage>
        <taxon>Bacteria</taxon>
        <taxon>Bacillati</taxon>
        <taxon>Bacillota</taxon>
        <taxon>Clostridia</taxon>
        <taxon>Lachnospirales</taxon>
        <taxon>Lachnospiraceae</taxon>
        <taxon>Eisenbergiella</taxon>
    </lineage>
</organism>
<dbReference type="EMBL" id="DWWS01000002">
    <property type="protein sequence ID" value="HJC22113.1"/>
    <property type="molecule type" value="Genomic_DNA"/>
</dbReference>
<protein>
    <submittedName>
        <fullName evidence="2">Uncharacterized protein</fullName>
    </submittedName>
</protein>
<dbReference type="Proteomes" id="UP000823891">
    <property type="component" value="Unassembled WGS sequence"/>
</dbReference>
<sequence length="83" mass="9304">MNGYLLWLIIVIAVVILVPLALAVIRSVDYKRQVSGKKKMRTLKEGEQISGPEKTYNTEMEMLAAEAETRIKSNMLGMGRFGC</sequence>
<keyword evidence="1" id="KW-0812">Transmembrane</keyword>
<comment type="caution">
    <text evidence="2">The sequence shown here is derived from an EMBL/GenBank/DDBJ whole genome shotgun (WGS) entry which is preliminary data.</text>
</comment>
<evidence type="ECO:0000313" key="2">
    <source>
        <dbReference type="EMBL" id="HJC22113.1"/>
    </source>
</evidence>
<keyword evidence="1" id="KW-1133">Transmembrane helix</keyword>
<evidence type="ECO:0000313" key="3">
    <source>
        <dbReference type="Proteomes" id="UP000823891"/>
    </source>
</evidence>
<gene>
    <name evidence="2" type="ORF">H9761_00220</name>
</gene>
<feature type="transmembrane region" description="Helical" evidence="1">
    <location>
        <begin position="6"/>
        <end position="28"/>
    </location>
</feature>
<proteinExistence type="predicted"/>